<evidence type="ECO:0000256" key="3">
    <source>
        <dbReference type="ARBA" id="ARBA00011881"/>
    </source>
</evidence>
<evidence type="ECO:0000256" key="4">
    <source>
        <dbReference type="ARBA" id="ARBA00022630"/>
    </source>
</evidence>
<proteinExistence type="inferred from homology"/>
<dbReference type="InterPro" id="IPR009100">
    <property type="entry name" value="AcylCoA_DH/oxidase_NM_dom_sf"/>
</dbReference>
<dbReference type="Pfam" id="PF12806">
    <property type="entry name" value="Acyl-CoA_dh_C"/>
    <property type="match status" value="1"/>
</dbReference>
<name>A0A7C4ESK3_9BACT</name>
<evidence type="ECO:0000259" key="8">
    <source>
        <dbReference type="Pfam" id="PF00441"/>
    </source>
</evidence>
<dbReference type="Gene3D" id="1.20.140.10">
    <property type="entry name" value="Butyryl-CoA Dehydrogenase, subunit A, domain 3"/>
    <property type="match status" value="1"/>
</dbReference>
<gene>
    <name evidence="12" type="ORF">ENV54_01790</name>
</gene>
<dbReference type="InterPro" id="IPR037069">
    <property type="entry name" value="AcylCoA_DH/ox_N_sf"/>
</dbReference>
<dbReference type="InterPro" id="IPR006091">
    <property type="entry name" value="Acyl-CoA_Oxase/DH_mid-dom"/>
</dbReference>
<dbReference type="EMBL" id="DTGT01000058">
    <property type="protein sequence ID" value="HGH60012.1"/>
    <property type="molecule type" value="Genomic_DNA"/>
</dbReference>
<dbReference type="InterPro" id="IPR046373">
    <property type="entry name" value="Acyl-CoA_Oxase/DH_mid-dom_sf"/>
</dbReference>
<keyword evidence="5 7" id="KW-0274">FAD</keyword>
<dbReference type="GO" id="GO:0016627">
    <property type="term" value="F:oxidoreductase activity, acting on the CH-CH group of donors"/>
    <property type="evidence" value="ECO:0007669"/>
    <property type="project" value="InterPro"/>
</dbReference>
<accession>A0A7C4ESK3</accession>
<comment type="subunit">
    <text evidence="3">Homotetramer.</text>
</comment>
<evidence type="ECO:0000256" key="2">
    <source>
        <dbReference type="ARBA" id="ARBA00009347"/>
    </source>
</evidence>
<reference evidence="12" key="1">
    <citation type="journal article" date="2020" name="mSystems">
        <title>Genome- and Community-Level Interaction Insights into Carbon Utilization and Element Cycling Functions of Hydrothermarchaeota in Hydrothermal Sediment.</title>
        <authorList>
            <person name="Zhou Z."/>
            <person name="Liu Y."/>
            <person name="Xu W."/>
            <person name="Pan J."/>
            <person name="Luo Z.H."/>
            <person name="Li M."/>
        </authorList>
    </citation>
    <scope>NUCLEOTIDE SEQUENCE [LARGE SCALE GENOMIC DNA]</scope>
    <source>
        <strain evidence="12">SpSt-769</strain>
    </source>
</reference>
<dbReference type="InterPro" id="IPR013786">
    <property type="entry name" value="AcylCoA_DH/ox_N"/>
</dbReference>
<protein>
    <submittedName>
        <fullName evidence="12">Acyl-CoA dehydrogenase</fullName>
    </submittedName>
</protein>
<dbReference type="InterPro" id="IPR009075">
    <property type="entry name" value="AcylCo_DH/oxidase_C"/>
</dbReference>
<dbReference type="Pfam" id="PF00441">
    <property type="entry name" value="Acyl-CoA_dh_1"/>
    <property type="match status" value="1"/>
</dbReference>
<dbReference type="Gene3D" id="2.40.110.10">
    <property type="entry name" value="Butyryl-CoA Dehydrogenase, subunit A, domain 2"/>
    <property type="match status" value="1"/>
</dbReference>
<feature type="domain" description="Acetyl-CoA dehydrogenase-like C-terminal" evidence="11">
    <location>
        <begin position="493"/>
        <end position="621"/>
    </location>
</feature>
<evidence type="ECO:0000259" key="10">
    <source>
        <dbReference type="Pfam" id="PF02771"/>
    </source>
</evidence>
<evidence type="ECO:0000259" key="11">
    <source>
        <dbReference type="Pfam" id="PF12806"/>
    </source>
</evidence>
<evidence type="ECO:0000313" key="12">
    <source>
        <dbReference type="EMBL" id="HGH60012.1"/>
    </source>
</evidence>
<dbReference type="GO" id="GO:0050660">
    <property type="term" value="F:flavin adenine dinucleotide binding"/>
    <property type="evidence" value="ECO:0007669"/>
    <property type="project" value="InterPro"/>
</dbReference>
<dbReference type="Pfam" id="PF02771">
    <property type="entry name" value="Acyl-CoA_dh_N"/>
    <property type="match status" value="1"/>
</dbReference>
<dbReference type="Pfam" id="PF02770">
    <property type="entry name" value="Acyl-CoA_dh_M"/>
    <property type="match status" value="1"/>
</dbReference>
<feature type="domain" description="Acyl-CoA oxidase/dehydrogenase middle" evidence="9">
    <location>
        <begin position="189"/>
        <end position="295"/>
    </location>
</feature>
<dbReference type="InterPro" id="IPR025878">
    <property type="entry name" value="Acyl-CoA_dh-like_C_dom"/>
</dbReference>
<feature type="domain" description="Acyl-CoA dehydrogenase/oxidase N-terminal" evidence="10">
    <location>
        <begin position="64"/>
        <end position="184"/>
    </location>
</feature>
<dbReference type="GO" id="GO:0005886">
    <property type="term" value="C:plasma membrane"/>
    <property type="evidence" value="ECO:0007669"/>
    <property type="project" value="TreeGrafter"/>
</dbReference>
<evidence type="ECO:0000256" key="5">
    <source>
        <dbReference type="ARBA" id="ARBA00022827"/>
    </source>
</evidence>
<dbReference type="InterPro" id="IPR036250">
    <property type="entry name" value="AcylCo_DH-like_C"/>
</dbReference>
<comment type="similarity">
    <text evidence="2 7">Belongs to the acyl-CoA dehydrogenase family.</text>
</comment>
<organism evidence="12">
    <name type="scientific">Desulfomonile tiedjei</name>
    <dbReference type="NCBI Taxonomy" id="2358"/>
    <lineage>
        <taxon>Bacteria</taxon>
        <taxon>Pseudomonadati</taxon>
        <taxon>Thermodesulfobacteriota</taxon>
        <taxon>Desulfomonilia</taxon>
        <taxon>Desulfomonilales</taxon>
        <taxon>Desulfomonilaceae</taxon>
        <taxon>Desulfomonile</taxon>
    </lineage>
</organism>
<dbReference type="Gene3D" id="1.10.540.10">
    <property type="entry name" value="Acyl-CoA dehydrogenase/oxidase, N-terminal domain"/>
    <property type="match status" value="1"/>
</dbReference>
<comment type="caution">
    <text evidence="12">The sequence shown here is derived from an EMBL/GenBank/DDBJ whole genome shotgun (WGS) entry which is preliminary data.</text>
</comment>
<dbReference type="PANTHER" id="PTHR42803:SF1">
    <property type="entry name" value="BROAD-SPECIFICITY LINEAR ACYL-COA DEHYDROGENASE FADE5"/>
    <property type="match status" value="1"/>
</dbReference>
<evidence type="ECO:0000256" key="6">
    <source>
        <dbReference type="ARBA" id="ARBA00023002"/>
    </source>
</evidence>
<keyword evidence="6 7" id="KW-0560">Oxidoreductase</keyword>
<feature type="domain" description="Acyl-CoA dehydrogenase/oxidase C-terminal" evidence="8">
    <location>
        <begin position="311"/>
        <end position="473"/>
    </location>
</feature>
<evidence type="ECO:0000259" key="9">
    <source>
        <dbReference type="Pfam" id="PF02770"/>
    </source>
</evidence>
<evidence type="ECO:0000256" key="7">
    <source>
        <dbReference type="RuleBase" id="RU362125"/>
    </source>
</evidence>
<dbReference type="AlphaFoldDB" id="A0A7C4ESK3"/>
<sequence>MKMTWRGIYRTSNTSSLWIERGSPKIMGQNFYKRNNRDTLFVLKEYLDVQKLLRYPRYEGFAMEDFDMIIEQADKIAATVLAPTFQDSDRIGCVFDGLNVYVPDCFHQCWQVFKQGGWFALTQSPRYGGQGLPFVVAEAATECFMSANFAFACYSGMGPGNGALLERFGSEQLKDMFLPKLYDGTWCACMCLTEPDVGSDAHLVSTRAVPDGSLYKIRGKKLFITSGEHDLTENIIHFVIARRQGDPPGSKGVSLFVVPKIWVNPDGSLGQPNDVVCLGIEHKMGLNGSATCAMSYGDNDNCRAYLVGEPGQGLAYMFDMVITARLAVGLEAVAFGTNIYANALEYAKQRVQGTRFGVKDGPRVRIVEHPDVRRMLMNLKALTEGMRALVYKAYFYQDVANASPDEEAQLEAQKRLRILTPMIKAYCSDRIFEMGREGIQILGGYGFTKEYPIEQYTRDSKILSIWDGANYIQSVDLVGRNFLFGSGDGFRDWMNEIKDFCLLNRQREDFSADISLLHEALEMVSQISVKYVRYIEEQRYDLVPLTSVRFLDCCAELTISHLLIEQAFRAQDRLREHGNSHPDTLFYRGKIETAHYYVRNFLPLVFGRVRMMMLEDLSAVSIAEESL</sequence>
<dbReference type="SUPFAM" id="SSF56645">
    <property type="entry name" value="Acyl-CoA dehydrogenase NM domain-like"/>
    <property type="match status" value="1"/>
</dbReference>
<evidence type="ECO:0000256" key="1">
    <source>
        <dbReference type="ARBA" id="ARBA00001974"/>
    </source>
</evidence>
<dbReference type="InterPro" id="IPR052166">
    <property type="entry name" value="Diverse_Acyl-CoA_DH"/>
</dbReference>
<dbReference type="PANTHER" id="PTHR42803">
    <property type="entry name" value="ACYL-COA DEHYDROGENASE"/>
    <property type="match status" value="1"/>
</dbReference>
<comment type="cofactor">
    <cofactor evidence="1 7">
        <name>FAD</name>
        <dbReference type="ChEBI" id="CHEBI:57692"/>
    </cofactor>
</comment>
<dbReference type="SUPFAM" id="SSF47203">
    <property type="entry name" value="Acyl-CoA dehydrogenase C-terminal domain-like"/>
    <property type="match status" value="1"/>
</dbReference>
<keyword evidence="4 7" id="KW-0285">Flavoprotein</keyword>